<reference evidence="1" key="1">
    <citation type="submission" date="2020-05" db="EMBL/GenBank/DDBJ databases">
        <title>Large-scale comparative analyses of tick genomes elucidate their genetic diversity and vector capacities.</title>
        <authorList>
            <person name="Jia N."/>
            <person name="Wang J."/>
            <person name="Shi W."/>
            <person name="Du L."/>
            <person name="Sun Y."/>
            <person name="Zhan W."/>
            <person name="Jiang J."/>
            <person name="Wang Q."/>
            <person name="Zhang B."/>
            <person name="Ji P."/>
            <person name="Sakyi L.B."/>
            <person name="Cui X."/>
            <person name="Yuan T."/>
            <person name="Jiang B."/>
            <person name="Yang W."/>
            <person name="Lam T.T.-Y."/>
            <person name="Chang Q."/>
            <person name="Ding S."/>
            <person name="Wang X."/>
            <person name="Zhu J."/>
            <person name="Ruan X."/>
            <person name="Zhao L."/>
            <person name="Wei J."/>
            <person name="Que T."/>
            <person name="Du C."/>
            <person name="Cheng J."/>
            <person name="Dai P."/>
            <person name="Han X."/>
            <person name="Huang E."/>
            <person name="Gao Y."/>
            <person name="Liu J."/>
            <person name="Shao H."/>
            <person name="Ye R."/>
            <person name="Li L."/>
            <person name="Wei W."/>
            <person name="Wang X."/>
            <person name="Wang C."/>
            <person name="Yang T."/>
            <person name="Huo Q."/>
            <person name="Li W."/>
            <person name="Guo W."/>
            <person name="Chen H."/>
            <person name="Zhou L."/>
            <person name="Ni X."/>
            <person name="Tian J."/>
            <person name="Zhou Y."/>
            <person name="Sheng Y."/>
            <person name="Liu T."/>
            <person name="Pan Y."/>
            <person name="Xia L."/>
            <person name="Li J."/>
            <person name="Zhao F."/>
            <person name="Cao W."/>
        </authorList>
    </citation>
    <scope>NUCLEOTIDE SEQUENCE</scope>
    <source>
        <strain evidence="1">Dsil-2018</strain>
    </source>
</reference>
<gene>
    <name evidence="1" type="ORF">HPB49_020338</name>
</gene>
<protein>
    <submittedName>
        <fullName evidence="1">Uncharacterized protein</fullName>
    </submittedName>
</protein>
<organism evidence="1 2">
    <name type="scientific">Dermacentor silvarum</name>
    <name type="common">Tick</name>
    <dbReference type="NCBI Taxonomy" id="543639"/>
    <lineage>
        <taxon>Eukaryota</taxon>
        <taxon>Metazoa</taxon>
        <taxon>Ecdysozoa</taxon>
        <taxon>Arthropoda</taxon>
        <taxon>Chelicerata</taxon>
        <taxon>Arachnida</taxon>
        <taxon>Acari</taxon>
        <taxon>Parasitiformes</taxon>
        <taxon>Ixodida</taxon>
        <taxon>Ixodoidea</taxon>
        <taxon>Ixodidae</taxon>
        <taxon>Rhipicephalinae</taxon>
        <taxon>Dermacentor</taxon>
    </lineage>
</organism>
<dbReference type="Proteomes" id="UP000821865">
    <property type="component" value="Chromosome 5"/>
</dbReference>
<comment type="caution">
    <text evidence="1">The sequence shown here is derived from an EMBL/GenBank/DDBJ whole genome shotgun (WGS) entry which is preliminary data.</text>
</comment>
<evidence type="ECO:0000313" key="2">
    <source>
        <dbReference type="Proteomes" id="UP000821865"/>
    </source>
</evidence>
<accession>A0ACB8CSX0</accession>
<sequence length="172" mass="19718">MVYCLVPQCRTYLTEFRVSSGIDAWVKLNTVPASFEIKTGHRPGESDDVVAWGSFQNAINETGFGFLEIYTNEKLPDEYQAYAAGFLEGYLTKDLIRMHFDNQWADYCVNETAYCKKLYHFFSENVRHMNEQAAQYRSSSAYWHQLLLALSHPGLFLCPDCSIVTANMSCFS</sequence>
<name>A0ACB8CSX0_DERSI</name>
<evidence type="ECO:0000313" key="1">
    <source>
        <dbReference type="EMBL" id="KAH7950161.1"/>
    </source>
</evidence>
<keyword evidence="2" id="KW-1185">Reference proteome</keyword>
<dbReference type="EMBL" id="CM023474">
    <property type="protein sequence ID" value="KAH7950161.1"/>
    <property type="molecule type" value="Genomic_DNA"/>
</dbReference>
<proteinExistence type="predicted"/>